<dbReference type="Proteomes" id="UP000186698">
    <property type="component" value="Chromosome 8L"/>
</dbReference>
<dbReference type="GeneID" id="121397304"/>
<accession>A0A8J1LK10</accession>
<feature type="region of interest" description="Disordered" evidence="1">
    <location>
        <begin position="86"/>
        <end position="106"/>
    </location>
</feature>
<sequence>MIWANKMMFMGIFLLLTVSPVECQSPFSSLLNTITNIINQVTNIINSITKVISSVKPTTPPPHFNASSITPFPVRNRTLAVTEITINKSSSSRQETSSGSKDISLPPSTIKMALSATTSTNPRSSQKSTNTFTTYIDEASSKLEKFQTTRNHFSVGTIAISKTNSAQLMESTISQPTINATKSAVSETSIHHPSTIISNNNVNNETTFARSTDTDTDTTIHPSLQESLTSHTTTNTSTSDIKSSPVTKIAGQSSANKYIVSPTSAITRLSSFWNLTSKHQLLTNRVNTVNNMNNNQSSSTSSNGYLSITNATNKPRTTPFAAQGTNYKSPLTTATANDMSRKFMTTNTISSIRNSASALVSSTVSKLSSINLESSSQSVFTSNRGSLPATQTTRQSTSKDEMVSFSLYNSRSTPYSNLTSRQSLLTDTVTTSSPKVSSRSVSTMHTTPLSSSQQLSTKFVTTLYTLSASRNTKMSTAAVTNVQLFTVDVISAITRYRTQSTLTSSKASSANTTLTSTRSTSSTSTSQKSKLTKQITLSSKITSVKPTKNMPHSTTVNRSYSLPTANFAISSGKETSIHSNSTSKNSEPYTNTSTTLINNSRSSTTTANKISSNSKITMTTVISNTTFSFNTKRSSDSKAPSSQMTPQALTSKVATGGGSSVLSSNKSLSFWAIVLISLANITGSTLVAYWYHLKQTKCT</sequence>
<name>A0A8J1LK10_XENLA</name>
<keyword evidence="4" id="KW-1185">Reference proteome</keyword>
<evidence type="ECO:0000313" key="5">
    <source>
        <dbReference type="RefSeq" id="XP_041429852.1"/>
    </source>
</evidence>
<proteinExistence type="predicted"/>
<feature type="region of interest" description="Disordered" evidence="1">
    <location>
        <begin position="501"/>
        <end position="531"/>
    </location>
</feature>
<keyword evidence="2" id="KW-0812">Transmembrane</keyword>
<evidence type="ECO:0000256" key="2">
    <source>
        <dbReference type="SAM" id="Phobius"/>
    </source>
</evidence>
<feature type="chain" id="PRO_5035266392" evidence="3">
    <location>
        <begin position="24"/>
        <end position="699"/>
    </location>
</feature>
<evidence type="ECO:0000256" key="1">
    <source>
        <dbReference type="SAM" id="MobiDB-lite"/>
    </source>
</evidence>
<feature type="region of interest" description="Disordered" evidence="1">
    <location>
        <begin position="378"/>
        <end position="399"/>
    </location>
</feature>
<feature type="compositionally biased region" description="Low complexity" evidence="1">
    <location>
        <begin position="227"/>
        <end position="244"/>
    </location>
</feature>
<feature type="region of interest" description="Disordered" evidence="1">
    <location>
        <begin position="209"/>
        <end position="248"/>
    </location>
</feature>
<evidence type="ECO:0000313" key="4">
    <source>
        <dbReference type="Proteomes" id="UP000186698"/>
    </source>
</evidence>
<dbReference type="AlphaFoldDB" id="A0A8J1LK10"/>
<feature type="transmembrane region" description="Helical" evidence="2">
    <location>
        <begin position="668"/>
        <end position="691"/>
    </location>
</feature>
<feature type="compositionally biased region" description="Low complexity" evidence="1">
    <location>
        <begin position="89"/>
        <end position="100"/>
    </location>
</feature>
<dbReference type="RefSeq" id="XP_041429852.1">
    <property type="nucleotide sequence ID" value="XM_041573918.1"/>
</dbReference>
<evidence type="ECO:0000256" key="3">
    <source>
        <dbReference type="SAM" id="SignalP"/>
    </source>
</evidence>
<organism evidence="4 5">
    <name type="scientific">Xenopus laevis</name>
    <name type="common">African clawed frog</name>
    <dbReference type="NCBI Taxonomy" id="8355"/>
    <lineage>
        <taxon>Eukaryota</taxon>
        <taxon>Metazoa</taxon>
        <taxon>Chordata</taxon>
        <taxon>Craniata</taxon>
        <taxon>Vertebrata</taxon>
        <taxon>Euteleostomi</taxon>
        <taxon>Amphibia</taxon>
        <taxon>Batrachia</taxon>
        <taxon>Anura</taxon>
        <taxon>Pipoidea</taxon>
        <taxon>Pipidae</taxon>
        <taxon>Xenopodinae</taxon>
        <taxon>Xenopus</taxon>
        <taxon>Xenopus</taxon>
    </lineage>
</organism>
<keyword evidence="2" id="KW-1133">Transmembrane helix</keyword>
<feature type="region of interest" description="Disordered" evidence="1">
    <location>
        <begin position="572"/>
        <end position="610"/>
    </location>
</feature>
<feature type="signal peptide" evidence="3">
    <location>
        <begin position="1"/>
        <end position="23"/>
    </location>
</feature>
<dbReference type="KEGG" id="xla:121397304"/>
<gene>
    <name evidence="5" type="primary">LOC121397304</name>
</gene>
<feature type="compositionally biased region" description="Polar residues" evidence="1">
    <location>
        <begin position="379"/>
        <end position="396"/>
    </location>
</feature>
<feature type="compositionally biased region" description="Polar residues" evidence="1">
    <location>
        <begin position="209"/>
        <end position="226"/>
    </location>
</feature>
<keyword evidence="2" id="KW-0472">Membrane</keyword>
<protein>
    <submittedName>
        <fullName evidence="5">Mucin-5AC-like</fullName>
    </submittedName>
</protein>
<keyword evidence="3" id="KW-0732">Signal</keyword>
<reference evidence="5" key="1">
    <citation type="submission" date="2025-08" db="UniProtKB">
        <authorList>
            <consortium name="RefSeq"/>
        </authorList>
    </citation>
    <scope>IDENTIFICATION</scope>
    <source>
        <strain evidence="5">J_2021</strain>
        <tissue evidence="5">Erythrocytes</tissue>
    </source>
</reference>